<keyword evidence="4 12" id="KW-0349">Heme</keyword>
<dbReference type="Proteomes" id="UP000501690">
    <property type="component" value="Linkage Group LG8"/>
</dbReference>
<evidence type="ECO:0000256" key="12">
    <source>
        <dbReference type="PIRSR" id="PIRSR602401-1"/>
    </source>
</evidence>
<evidence type="ECO:0000256" key="10">
    <source>
        <dbReference type="ARBA" id="ARBA00023033"/>
    </source>
</evidence>
<dbReference type="GO" id="GO:0020037">
    <property type="term" value="F:heme binding"/>
    <property type="evidence" value="ECO:0007669"/>
    <property type="project" value="InterPro"/>
</dbReference>
<comment type="similarity">
    <text evidence="3 13">Belongs to the cytochrome P450 family.</text>
</comment>
<dbReference type="InterPro" id="IPR001128">
    <property type="entry name" value="Cyt_P450"/>
</dbReference>
<dbReference type="InterPro" id="IPR036396">
    <property type="entry name" value="Cyt_P450_sf"/>
</dbReference>
<comment type="subcellular location">
    <subcellularLocation>
        <location evidence="2">Membrane</location>
        <topology evidence="2">Single-pass membrane protein</topology>
    </subcellularLocation>
</comment>
<keyword evidence="7" id="KW-1133">Transmembrane helix</keyword>
<keyword evidence="5" id="KW-0812">Transmembrane</keyword>
<feature type="binding site" description="axial binding residue" evidence="12">
    <location>
        <position position="440"/>
    </location>
    <ligand>
        <name>heme</name>
        <dbReference type="ChEBI" id="CHEBI:30413"/>
    </ligand>
    <ligandPart>
        <name>Fe</name>
        <dbReference type="ChEBI" id="CHEBI:18248"/>
    </ligandPart>
</feature>
<dbReference type="GO" id="GO:0016020">
    <property type="term" value="C:membrane"/>
    <property type="evidence" value="ECO:0007669"/>
    <property type="project" value="UniProtKB-SubCell"/>
</dbReference>
<comment type="cofactor">
    <cofactor evidence="1 12">
        <name>heme</name>
        <dbReference type="ChEBI" id="CHEBI:30413"/>
    </cofactor>
</comment>
<protein>
    <submittedName>
        <fullName evidence="14">Cytochrome P450</fullName>
    </submittedName>
</protein>
<evidence type="ECO:0000256" key="1">
    <source>
        <dbReference type="ARBA" id="ARBA00001971"/>
    </source>
</evidence>
<dbReference type="Gene3D" id="1.10.630.10">
    <property type="entry name" value="Cytochrome P450"/>
    <property type="match status" value="1"/>
</dbReference>
<dbReference type="CDD" id="cd11072">
    <property type="entry name" value="CYP71-like"/>
    <property type="match status" value="1"/>
</dbReference>
<dbReference type="InterPro" id="IPR017972">
    <property type="entry name" value="Cyt_P450_CS"/>
</dbReference>
<dbReference type="GO" id="GO:0016705">
    <property type="term" value="F:oxidoreductase activity, acting on paired donors, with incorporation or reduction of molecular oxygen"/>
    <property type="evidence" value="ECO:0007669"/>
    <property type="project" value="InterPro"/>
</dbReference>
<evidence type="ECO:0000256" key="6">
    <source>
        <dbReference type="ARBA" id="ARBA00022723"/>
    </source>
</evidence>
<dbReference type="GO" id="GO:0004497">
    <property type="term" value="F:monooxygenase activity"/>
    <property type="evidence" value="ECO:0007669"/>
    <property type="project" value="UniProtKB-KW"/>
</dbReference>
<dbReference type="SUPFAM" id="SSF48264">
    <property type="entry name" value="Cytochrome P450"/>
    <property type="match status" value="1"/>
</dbReference>
<evidence type="ECO:0000256" key="11">
    <source>
        <dbReference type="ARBA" id="ARBA00023136"/>
    </source>
</evidence>
<dbReference type="PROSITE" id="PS00086">
    <property type="entry name" value="CYTOCHROME_P450"/>
    <property type="match status" value="1"/>
</dbReference>
<evidence type="ECO:0000313" key="14">
    <source>
        <dbReference type="EMBL" id="QCE02930.1"/>
    </source>
</evidence>
<dbReference type="AlphaFoldDB" id="A0A4D6MN04"/>
<keyword evidence="6 12" id="KW-0479">Metal-binding</keyword>
<evidence type="ECO:0000256" key="3">
    <source>
        <dbReference type="ARBA" id="ARBA00010617"/>
    </source>
</evidence>
<name>A0A4D6MN04_VIGUN</name>
<evidence type="ECO:0000256" key="13">
    <source>
        <dbReference type="RuleBase" id="RU000461"/>
    </source>
</evidence>
<sequence length="498" mass="56863">MVSLVTLLCYTLPVLLLFFFQFCRSFKKPSLPPGPRGLPIIGNLHQLNKSDLYLQLWQLSKKYGPIFSLQLGLRPAIVVSSPKLAQELWKDHDHVVSDRPKLVGQQKLSYNGLEMIFAPYGEFWREIRKICVTHVLSPSRVSGFSSIRQFEVKQMIKKISGHVSSSKPTNLNEVLMCLSSTIICRIAYGRSYEDEGTERSRFHGLLNECQAMWGTFFFSDYIPFSGWIDKLRGLHTRLERTFKEFDKFFQEVIDEHVDPNRNTPENEDIIDVLLQLKKQRSFCVDLTNDHIKAVLMDMLVAGTDATAATLVGAMTALLQNPRVMKRVQEEIRTLGGKREFLNEDEVAKFPYLRAVIKETLRLHLPAPLLVQRETNEACMIGGYEIPAKTIVYVNAWAIHRDPEAWKDPHEFIPERFLDSSIDSGGQDFELIPFGAGRRICPGRPTAIASLDLIIANLLNSFDWELPFGMDKEDIDTEVLPGLAQHKKNHLYVLAKFPI</sequence>
<dbReference type="PANTHER" id="PTHR47955">
    <property type="entry name" value="CYTOCHROME P450 FAMILY 71 PROTEIN"/>
    <property type="match status" value="1"/>
</dbReference>
<evidence type="ECO:0000313" key="15">
    <source>
        <dbReference type="Proteomes" id="UP000501690"/>
    </source>
</evidence>
<proteinExistence type="inferred from homology"/>
<keyword evidence="8 13" id="KW-0560">Oxidoreductase</keyword>
<keyword evidence="9 12" id="KW-0408">Iron</keyword>
<evidence type="ECO:0000256" key="2">
    <source>
        <dbReference type="ARBA" id="ARBA00004167"/>
    </source>
</evidence>
<keyword evidence="10 13" id="KW-0503">Monooxygenase</keyword>
<gene>
    <name evidence="14" type="ORF">DEO72_LG8g946</name>
</gene>
<organism evidence="14 15">
    <name type="scientific">Vigna unguiculata</name>
    <name type="common">Cowpea</name>
    <dbReference type="NCBI Taxonomy" id="3917"/>
    <lineage>
        <taxon>Eukaryota</taxon>
        <taxon>Viridiplantae</taxon>
        <taxon>Streptophyta</taxon>
        <taxon>Embryophyta</taxon>
        <taxon>Tracheophyta</taxon>
        <taxon>Spermatophyta</taxon>
        <taxon>Magnoliopsida</taxon>
        <taxon>eudicotyledons</taxon>
        <taxon>Gunneridae</taxon>
        <taxon>Pentapetalae</taxon>
        <taxon>rosids</taxon>
        <taxon>fabids</taxon>
        <taxon>Fabales</taxon>
        <taxon>Fabaceae</taxon>
        <taxon>Papilionoideae</taxon>
        <taxon>50 kb inversion clade</taxon>
        <taxon>NPAAA clade</taxon>
        <taxon>indigoferoid/millettioid clade</taxon>
        <taxon>Phaseoleae</taxon>
        <taxon>Vigna</taxon>
    </lineage>
</organism>
<keyword evidence="11" id="KW-0472">Membrane</keyword>
<evidence type="ECO:0000256" key="8">
    <source>
        <dbReference type="ARBA" id="ARBA00023002"/>
    </source>
</evidence>
<dbReference type="EMBL" id="CP039352">
    <property type="protein sequence ID" value="QCE02930.1"/>
    <property type="molecule type" value="Genomic_DNA"/>
</dbReference>
<dbReference type="PRINTS" id="PR00385">
    <property type="entry name" value="P450"/>
</dbReference>
<accession>A0A4D6MN04</accession>
<dbReference type="InterPro" id="IPR002401">
    <property type="entry name" value="Cyt_P450_E_grp-I"/>
</dbReference>
<evidence type="ECO:0000256" key="4">
    <source>
        <dbReference type="ARBA" id="ARBA00022617"/>
    </source>
</evidence>
<evidence type="ECO:0000256" key="9">
    <source>
        <dbReference type="ARBA" id="ARBA00023004"/>
    </source>
</evidence>
<dbReference type="PANTHER" id="PTHR47955:SF22">
    <property type="entry name" value="CYTOCHROME P450 83B1-LIKE"/>
    <property type="match status" value="1"/>
</dbReference>
<dbReference type="FunFam" id="1.10.630.10:FF:000011">
    <property type="entry name" value="Cytochrome P450 83B1"/>
    <property type="match status" value="1"/>
</dbReference>
<dbReference type="Gramene" id="Vigun10g104600.1.v1.2">
    <property type="protein sequence ID" value="Vigun10g104600.1.v1.2"/>
    <property type="gene ID" value="Vigun10g104600.v1.2"/>
</dbReference>
<dbReference type="OrthoDB" id="2789670at2759"/>
<reference evidence="14 15" key="1">
    <citation type="submission" date="2019-04" db="EMBL/GenBank/DDBJ databases">
        <title>An improved genome assembly and genetic linkage map for asparagus bean, Vigna unguiculata ssp. sesquipedialis.</title>
        <authorList>
            <person name="Xia Q."/>
            <person name="Zhang R."/>
            <person name="Dong Y."/>
        </authorList>
    </citation>
    <scope>NUCLEOTIDE SEQUENCE [LARGE SCALE GENOMIC DNA]</scope>
    <source>
        <tissue evidence="14">Leaf</tissue>
    </source>
</reference>
<dbReference type="PRINTS" id="PR00463">
    <property type="entry name" value="EP450I"/>
</dbReference>
<evidence type="ECO:0000256" key="7">
    <source>
        <dbReference type="ARBA" id="ARBA00022989"/>
    </source>
</evidence>
<dbReference type="GO" id="GO:0005506">
    <property type="term" value="F:iron ion binding"/>
    <property type="evidence" value="ECO:0007669"/>
    <property type="project" value="InterPro"/>
</dbReference>
<evidence type="ECO:0000256" key="5">
    <source>
        <dbReference type="ARBA" id="ARBA00022692"/>
    </source>
</evidence>
<keyword evidence="15" id="KW-1185">Reference proteome</keyword>
<dbReference type="Pfam" id="PF00067">
    <property type="entry name" value="p450"/>
    <property type="match status" value="1"/>
</dbReference>